<evidence type="ECO:0000256" key="1">
    <source>
        <dbReference type="SAM" id="Coils"/>
    </source>
</evidence>
<gene>
    <name evidence="2" type="ORF">ENJ40_06730</name>
</gene>
<comment type="caution">
    <text evidence="2">The sequence shown here is derived from an EMBL/GenBank/DDBJ whole genome shotgun (WGS) entry which is preliminary data.</text>
</comment>
<feature type="coiled-coil region" evidence="1">
    <location>
        <begin position="45"/>
        <end position="77"/>
    </location>
</feature>
<dbReference type="SUPFAM" id="SSF56935">
    <property type="entry name" value="Porins"/>
    <property type="match status" value="1"/>
</dbReference>
<evidence type="ECO:0000313" key="2">
    <source>
        <dbReference type="EMBL" id="HFC98133.1"/>
    </source>
</evidence>
<dbReference type="AlphaFoldDB" id="A0A7C3CTN1"/>
<keyword evidence="1" id="KW-0175">Coiled coil</keyword>
<accession>A0A7C3CTN1</accession>
<dbReference type="Gene3D" id="2.40.160.10">
    <property type="entry name" value="Porin"/>
    <property type="match status" value="1"/>
</dbReference>
<reference evidence="2" key="1">
    <citation type="journal article" date="2020" name="mSystems">
        <title>Genome- and Community-Level Interaction Insights into Carbon Utilization and Element Cycling Functions of Hydrothermarchaeota in Hydrothermal Sediment.</title>
        <authorList>
            <person name="Zhou Z."/>
            <person name="Liu Y."/>
            <person name="Xu W."/>
            <person name="Pan J."/>
            <person name="Luo Z.H."/>
            <person name="Li M."/>
        </authorList>
    </citation>
    <scope>NUCLEOTIDE SEQUENCE [LARGE SCALE GENOMIC DNA]</scope>
    <source>
        <strain evidence="2">HyVt-483</strain>
    </source>
</reference>
<proteinExistence type="predicted"/>
<protein>
    <recommendedName>
        <fullName evidence="3">Phosphate-selective porin O and P</fullName>
    </recommendedName>
</protein>
<dbReference type="InterPro" id="IPR023614">
    <property type="entry name" value="Porin_dom_sf"/>
</dbReference>
<sequence length="484" mass="55155">MRRGGRWLAAFLVVAVLLAFGFSSARAEIRDPLLRVLVKKGILTEEEALEIKREAEAEAQKEKEEVAQAAAEKIQKEGLALPKGLRGVKLGTLTYLDYTNGYGPFDNGKEQGRSFFSVTRAYFDFKKKINPWLSFRLTPDLQRSWNAGSYTLRIKYAYAQFRLPDFGFLTDLKMGFGQGHFPWLDFEEHINPYRMQGCMPREFFGTFNSADRGVSIAGNLGGKLDPNFVKQLTAHYPIYKHYTGKYGTFWVSYMNGSGYSSGDNNPNKAVEVRLTLRPFPYSTSGMFPLAGLQFSYFGIYGEGNNQAEFTKTGKEFDDPDYNVHLFMISYQHPWFMIAAQYSTSTNKNDGTWVLFNDPDNPTSYDEMDTTLYSIYGDFVLPVFNEKLHLYARWDHFDPNDDNGYNAEGQFISSGNDQADHYIVGLAYYLTGNNILLVSAEWVNFDKNYRISATRFNEHWGAYSPTGTANLDDGFRIQTVVQISF</sequence>
<organism evidence="2">
    <name type="scientific">Thermosulfurimonas dismutans</name>
    <dbReference type="NCBI Taxonomy" id="999894"/>
    <lineage>
        <taxon>Bacteria</taxon>
        <taxon>Pseudomonadati</taxon>
        <taxon>Thermodesulfobacteriota</taxon>
        <taxon>Thermodesulfobacteria</taxon>
        <taxon>Thermodesulfobacteriales</taxon>
        <taxon>Thermodesulfobacteriaceae</taxon>
        <taxon>Thermosulfurimonas</taxon>
    </lineage>
</organism>
<evidence type="ECO:0008006" key="3">
    <source>
        <dbReference type="Google" id="ProtNLM"/>
    </source>
</evidence>
<dbReference type="EMBL" id="DRMH01000084">
    <property type="protein sequence ID" value="HFC98133.1"/>
    <property type="molecule type" value="Genomic_DNA"/>
</dbReference>
<dbReference type="Proteomes" id="UP000886043">
    <property type="component" value="Unassembled WGS sequence"/>
</dbReference>
<name>A0A7C3CTN1_9BACT</name>